<protein>
    <submittedName>
        <fullName evidence="1">Uncharacterized protein</fullName>
    </submittedName>
</protein>
<organism evidence="1 2">
    <name type="scientific">Dreissena polymorpha</name>
    <name type="common">Zebra mussel</name>
    <name type="synonym">Mytilus polymorpha</name>
    <dbReference type="NCBI Taxonomy" id="45954"/>
    <lineage>
        <taxon>Eukaryota</taxon>
        <taxon>Metazoa</taxon>
        <taxon>Spiralia</taxon>
        <taxon>Lophotrochozoa</taxon>
        <taxon>Mollusca</taxon>
        <taxon>Bivalvia</taxon>
        <taxon>Autobranchia</taxon>
        <taxon>Heteroconchia</taxon>
        <taxon>Euheterodonta</taxon>
        <taxon>Imparidentia</taxon>
        <taxon>Neoheterodontei</taxon>
        <taxon>Myida</taxon>
        <taxon>Dreissenoidea</taxon>
        <taxon>Dreissenidae</taxon>
        <taxon>Dreissena</taxon>
    </lineage>
</organism>
<evidence type="ECO:0000313" key="2">
    <source>
        <dbReference type="Proteomes" id="UP000828390"/>
    </source>
</evidence>
<evidence type="ECO:0000313" key="1">
    <source>
        <dbReference type="EMBL" id="KAH3714802.1"/>
    </source>
</evidence>
<dbReference type="Proteomes" id="UP000828390">
    <property type="component" value="Unassembled WGS sequence"/>
</dbReference>
<reference evidence="1" key="2">
    <citation type="submission" date="2020-11" db="EMBL/GenBank/DDBJ databases">
        <authorList>
            <person name="McCartney M.A."/>
            <person name="Auch B."/>
            <person name="Kono T."/>
            <person name="Mallez S."/>
            <person name="Becker A."/>
            <person name="Gohl D.M."/>
            <person name="Silverstein K.A.T."/>
            <person name="Koren S."/>
            <person name="Bechman K.B."/>
            <person name="Herman A."/>
            <person name="Abrahante J.E."/>
            <person name="Garbe J."/>
        </authorList>
    </citation>
    <scope>NUCLEOTIDE SEQUENCE</scope>
    <source>
        <strain evidence="1">Duluth1</strain>
        <tissue evidence="1">Whole animal</tissue>
    </source>
</reference>
<keyword evidence="2" id="KW-1185">Reference proteome</keyword>
<accession>A0A9D4C0B1</accession>
<sequence length="213" mass="23936">MFVSSRPKPVMDNDGTSQKRVAVAMMEATQTPVCVPDRNKSVYCEITPKSNIALDGIHNAHGVVSKLPSEFGNVHSTSVPFERKFDRSRNARTKTIATFSDAVSTVSPMEFAMSKECHVNCNEQFTISPSVSNYLEVPVNKDENAVKSSRPKYLTTELTILETTEFLQRKRLYILRARNAKLALEASCEATQTNFIYEHKSEGNNIIKKQKQQ</sequence>
<dbReference type="AlphaFoldDB" id="A0A9D4C0B1"/>
<gene>
    <name evidence="1" type="ORF">DPMN_057503</name>
</gene>
<name>A0A9D4C0B1_DREPO</name>
<dbReference type="EMBL" id="JAIWYP010000013">
    <property type="protein sequence ID" value="KAH3714802.1"/>
    <property type="molecule type" value="Genomic_DNA"/>
</dbReference>
<proteinExistence type="predicted"/>
<reference evidence="1" key="1">
    <citation type="journal article" date="2019" name="bioRxiv">
        <title>The Genome of the Zebra Mussel, Dreissena polymorpha: A Resource for Invasive Species Research.</title>
        <authorList>
            <person name="McCartney M.A."/>
            <person name="Auch B."/>
            <person name="Kono T."/>
            <person name="Mallez S."/>
            <person name="Zhang Y."/>
            <person name="Obille A."/>
            <person name="Becker A."/>
            <person name="Abrahante J.E."/>
            <person name="Garbe J."/>
            <person name="Badalamenti J.P."/>
            <person name="Herman A."/>
            <person name="Mangelson H."/>
            <person name="Liachko I."/>
            <person name="Sullivan S."/>
            <person name="Sone E.D."/>
            <person name="Koren S."/>
            <person name="Silverstein K.A.T."/>
            <person name="Beckman K.B."/>
            <person name="Gohl D.M."/>
        </authorList>
    </citation>
    <scope>NUCLEOTIDE SEQUENCE</scope>
    <source>
        <strain evidence="1">Duluth1</strain>
        <tissue evidence="1">Whole animal</tissue>
    </source>
</reference>
<comment type="caution">
    <text evidence="1">The sequence shown here is derived from an EMBL/GenBank/DDBJ whole genome shotgun (WGS) entry which is preliminary data.</text>
</comment>